<accession>A0A5R8NC53</accession>
<dbReference type="EMBL" id="VBUT01000013">
    <property type="protein sequence ID" value="TLF73224.1"/>
    <property type="molecule type" value="Genomic_DNA"/>
</dbReference>
<proteinExistence type="predicted"/>
<dbReference type="Proteomes" id="UP000306378">
    <property type="component" value="Unassembled WGS sequence"/>
</dbReference>
<protein>
    <recommendedName>
        <fullName evidence="4">DUF5642 domain-containing protein</fullName>
    </recommendedName>
</protein>
<gene>
    <name evidence="2" type="ORF">FEK34_27175</name>
</gene>
<name>A0A5R8NC53_9NOCA</name>
<evidence type="ECO:0000313" key="3">
    <source>
        <dbReference type="Proteomes" id="UP000306378"/>
    </source>
</evidence>
<evidence type="ECO:0000256" key="1">
    <source>
        <dbReference type="SAM" id="MobiDB-lite"/>
    </source>
</evidence>
<reference evidence="2 3" key="1">
    <citation type="submission" date="2019-05" db="EMBL/GenBank/DDBJ databases">
        <title>Genomes sequences of two Nocardia cyriacigeorgica environmental isolates, type strains Nocardia asteroides ATCC 19247 and Nocardia cyriacigeorgica DSM 44484.</title>
        <authorList>
            <person name="Vautrin F."/>
            <person name="Bergeron E."/>
            <person name="Dubost A."/>
            <person name="Abrouk D."/>
            <person name="Rodriguez Nava V."/>
            <person name="Pujic P."/>
        </authorList>
    </citation>
    <scope>NUCLEOTIDE SEQUENCE [LARGE SCALE GENOMIC DNA]</scope>
    <source>
        <strain evidence="2 3">EML 446</strain>
    </source>
</reference>
<comment type="caution">
    <text evidence="2">The sequence shown here is derived from an EMBL/GenBank/DDBJ whole genome shotgun (WGS) entry which is preliminary data.</text>
</comment>
<organism evidence="2 3">
    <name type="scientific">Nocardia cyriacigeorgica</name>
    <dbReference type="NCBI Taxonomy" id="135487"/>
    <lineage>
        <taxon>Bacteria</taxon>
        <taxon>Bacillati</taxon>
        <taxon>Actinomycetota</taxon>
        <taxon>Actinomycetes</taxon>
        <taxon>Mycobacteriales</taxon>
        <taxon>Nocardiaceae</taxon>
        <taxon>Nocardia</taxon>
    </lineage>
</organism>
<dbReference type="AlphaFoldDB" id="A0A5R8NC53"/>
<evidence type="ECO:0008006" key="4">
    <source>
        <dbReference type="Google" id="ProtNLM"/>
    </source>
</evidence>
<feature type="region of interest" description="Disordered" evidence="1">
    <location>
        <begin position="85"/>
        <end position="110"/>
    </location>
</feature>
<sequence>MSIAGLLIFNSSSNEGTYSADGVTNACDLVDLTVLEQWTAPRGETTHIESGAAPITMLQCAAENGYSDRSRMASIDMTATVDDAPSVGIQPREVPLPDSVGEPGAERGEVPGIGEHAEYIWSPGSESHGSFADSYQAAVYQLNVRDDNLKLSVTIQVIGDRDSKSDLSAVVHDQARLVMERLRK</sequence>
<dbReference type="RefSeq" id="WP_138452426.1">
    <property type="nucleotide sequence ID" value="NZ_VBUT01000013.1"/>
</dbReference>
<evidence type="ECO:0000313" key="2">
    <source>
        <dbReference type="EMBL" id="TLF73224.1"/>
    </source>
</evidence>